<dbReference type="PANTHER" id="PTHR19316:SF18">
    <property type="entry name" value="HSP70-BINDING PROTEIN 1"/>
    <property type="match status" value="1"/>
</dbReference>
<gene>
    <name evidence="2" type="primary">LOC117569065</name>
</gene>
<organism evidence="1 2">
    <name type="scientific">Drosophila albomicans</name>
    <name type="common">Fruit fly</name>
    <dbReference type="NCBI Taxonomy" id="7291"/>
    <lineage>
        <taxon>Eukaryota</taxon>
        <taxon>Metazoa</taxon>
        <taxon>Ecdysozoa</taxon>
        <taxon>Arthropoda</taxon>
        <taxon>Hexapoda</taxon>
        <taxon>Insecta</taxon>
        <taxon>Pterygota</taxon>
        <taxon>Neoptera</taxon>
        <taxon>Endopterygota</taxon>
        <taxon>Diptera</taxon>
        <taxon>Brachycera</taxon>
        <taxon>Muscomorpha</taxon>
        <taxon>Ephydroidea</taxon>
        <taxon>Drosophilidae</taxon>
        <taxon>Drosophila</taxon>
    </lineage>
</organism>
<proteinExistence type="predicted"/>
<dbReference type="Gene3D" id="1.25.10.10">
    <property type="entry name" value="Leucine-rich Repeat Variant"/>
    <property type="match status" value="1"/>
</dbReference>
<accession>A0A6P8WVJ7</accession>
<evidence type="ECO:0000313" key="1">
    <source>
        <dbReference type="Proteomes" id="UP000515160"/>
    </source>
</evidence>
<dbReference type="GO" id="GO:0005783">
    <property type="term" value="C:endoplasmic reticulum"/>
    <property type="evidence" value="ECO:0007669"/>
    <property type="project" value="TreeGrafter"/>
</dbReference>
<dbReference type="InterPro" id="IPR016024">
    <property type="entry name" value="ARM-type_fold"/>
</dbReference>
<name>A0A6P8WVJ7_DROAB</name>
<protein>
    <submittedName>
        <fullName evidence="2">Uncharacterized protein LOC117569065 isoform X4</fullName>
    </submittedName>
</protein>
<dbReference type="GeneID" id="117569065"/>
<reference evidence="2" key="1">
    <citation type="submission" date="2025-08" db="UniProtKB">
        <authorList>
            <consortium name="RefSeq"/>
        </authorList>
    </citation>
    <scope>IDENTIFICATION</scope>
    <source>
        <strain evidence="2">15112-1751.03</strain>
        <tissue evidence="2">Whole Adult</tissue>
    </source>
</reference>
<evidence type="ECO:0000313" key="2">
    <source>
        <dbReference type="RefSeq" id="XP_034105969.1"/>
    </source>
</evidence>
<dbReference type="RefSeq" id="XP_034105969.1">
    <property type="nucleotide sequence ID" value="XM_034250078.2"/>
</dbReference>
<dbReference type="GO" id="GO:0000774">
    <property type="term" value="F:adenyl-nucleotide exchange factor activity"/>
    <property type="evidence" value="ECO:0007669"/>
    <property type="project" value="TreeGrafter"/>
</dbReference>
<keyword evidence="1" id="KW-1185">Reference proteome</keyword>
<dbReference type="AlphaFoldDB" id="A0A6P8WVJ7"/>
<dbReference type="InterPro" id="IPR050693">
    <property type="entry name" value="Hsp70_NEF-Inhibitors"/>
</dbReference>
<dbReference type="SUPFAM" id="SSF48371">
    <property type="entry name" value="ARM repeat"/>
    <property type="match status" value="1"/>
</dbReference>
<dbReference type="PANTHER" id="PTHR19316">
    <property type="entry name" value="PROTEIN FOLDING REGULATOR"/>
    <property type="match status" value="1"/>
</dbReference>
<dbReference type="InterPro" id="IPR011989">
    <property type="entry name" value="ARM-like"/>
</dbReference>
<dbReference type="OrthoDB" id="10250458at2759"/>
<sequence length="300" mass="33691">MSRVPPKHKQNLEGLLRLAVEHTGEDAEPAENLDNIDTQKQEFLHGALQSMSIDVDKYALANLNNDSISTAEKLDCLKIIRDDIRDFDTANSFVKLGYITTLLSYIRTPNRDLRPLSIYIVAELAQNNEFCQNYFLNEKLIPVLTSTMNDTDEDLAKGSILAVSSLVQNFPAGLKEFLRTNGVKQILSCLSSNHSSVYIQAAYLIATLSSNDNSFRDLVNKQNAGQILLSELEAKDEYDFKQEATLYALSALSVNSKWKIPSYQRKEATVTLKQIINNKALADTCEEMIQYARTVLNTQL</sequence>
<dbReference type="Proteomes" id="UP000515160">
    <property type="component" value="Chromosome 3"/>
</dbReference>